<dbReference type="FunFam" id="3.40.50.300:FF:000326">
    <property type="entry name" value="P-loop containing nucleoside triphosphate hydrolase"/>
    <property type="match status" value="1"/>
</dbReference>
<feature type="compositionally biased region" description="Basic residues" evidence="5">
    <location>
        <begin position="2744"/>
        <end position="2761"/>
    </location>
</feature>
<evidence type="ECO:0000256" key="4">
    <source>
        <dbReference type="ARBA" id="ARBA00022840"/>
    </source>
</evidence>
<evidence type="ECO:0000259" key="8">
    <source>
        <dbReference type="Pfam" id="PF20073"/>
    </source>
</evidence>
<keyword evidence="1" id="KW-0547">Nucleotide-binding</keyword>
<dbReference type="CDD" id="cd18808">
    <property type="entry name" value="SF1_C_Upf1"/>
    <property type="match status" value="1"/>
</dbReference>
<feature type="region of interest" description="Disordered" evidence="5">
    <location>
        <begin position="2683"/>
        <end position="2761"/>
    </location>
</feature>
<protein>
    <recommendedName>
        <fullName evidence="11">UvrD-like helicase ATP-binding domain-containing protein</fullName>
    </recommendedName>
</protein>
<dbReference type="Pfam" id="PF13086">
    <property type="entry name" value="AAA_11"/>
    <property type="match status" value="1"/>
</dbReference>
<evidence type="ECO:0008006" key="11">
    <source>
        <dbReference type="Google" id="ProtNLM"/>
    </source>
</evidence>
<feature type="domain" description="DNA2/NAM7 helicase-like C-terminal" evidence="7">
    <location>
        <begin position="618"/>
        <end position="774"/>
    </location>
</feature>
<dbReference type="Pfam" id="PF13087">
    <property type="entry name" value="AAA_12"/>
    <property type="match status" value="1"/>
</dbReference>
<keyword evidence="3" id="KW-0347">Helicase</keyword>
<evidence type="ECO:0000256" key="2">
    <source>
        <dbReference type="ARBA" id="ARBA00022801"/>
    </source>
</evidence>
<evidence type="ECO:0000313" key="10">
    <source>
        <dbReference type="Proteomes" id="UP001314170"/>
    </source>
</evidence>
<dbReference type="InterPro" id="IPR045529">
    <property type="entry name" value="DUF6469"/>
</dbReference>
<dbReference type="Gene3D" id="3.40.50.300">
    <property type="entry name" value="P-loop containing nucleotide triphosphate hydrolases"/>
    <property type="match status" value="3"/>
</dbReference>
<dbReference type="InterPro" id="IPR039904">
    <property type="entry name" value="TRANK1"/>
</dbReference>
<dbReference type="SUPFAM" id="SSF52540">
    <property type="entry name" value="P-loop containing nucleoside triphosphate hydrolases"/>
    <property type="match status" value="2"/>
</dbReference>
<dbReference type="PANTHER" id="PTHR21529:SF4">
    <property type="entry name" value="TPR AND ANKYRIN REPEAT-CONTAINING PROTEIN 1"/>
    <property type="match status" value="1"/>
</dbReference>
<evidence type="ECO:0000259" key="6">
    <source>
        <dbReference type="Pfam" id="PF13086"/>
    </source>
</evidence>
<dbReference type="InterPro" id="IPR011990">
    <property type="entry name" value="TPR-like_helical_dom_sf"/>
</dbReference>
<dbReference type="GO" id="GO:0004386">
    <property type="term" value="F:helicase activity"/>
    <property type="evidence" value="ECO:0007669"/>
    <property type="project" value="UniProtKB-KW"/>
</dbReference>
<dbReference type="GO" id="GO:0005694">
    <property type="term" value="C:chromosome"/>
    <property type="evidence" value="ECO:0007669"/>
    <property type="project" value="UniProtKB-ARBA"/>
</dbReference>
<dbReference type="InterPro" id="IPR041679">
    <property type="entry name" value="DNA2/NAM7-like_C"/>
</dbReference>
<dbReference type="GO" id="GO:0016787">
    <property type="term" value="F:hydrolase activity"/>
    <property type="evidence" value="ECO:0007669"/>
    <property type="project" value="UniProtKB-KW"/>
</dbReference>
<dbReference type="InterPro" id="IPR027417">
    <property type="entry name" value="P-loop_NTPase"/>
</dbReference>
<organism evidence="9 10">
    <name type="scientific">Dovyalis caffra</name>
    <dbReference type="NCBI Taxonomy" id="77055"/>
    <lineage>
        <taxon>Eukaryota</taxon>
        <taxon>Viridiplantae</taxon>
        <taxon>Streptophyta</taxon>
        <taxon>Embryophyta</taxon>
        <taxon>Tracheophyta</taxon>
        <taxon>Spermatophyta</taxon>
        <taxon>Magnoliopsida</taxon>
        <taxon>eudicotyledons</taxon>
        <taxon>Gunneridae</taxon>
        <taxon>Pentapetalae</taxon>
        <taxon>rosids</taxon>
        <taxon>fabids</taxon>
        <taxon>Malpighiales</taxon>
        <taxon>Salicaceae</taxon>
        <taxon>Flacourtieae</taxon>
        <taxon>Dovyalis</taxon>
    </lineage>
</organism>
<dbReference type="Pfam" id="PF20073">
    <property type="entry name" value="DUF6469"/>
    <property type="match status" value="1"/>
</dbReference>
<dbReference type="InterPro" id="IPR047187">
    <property type="entry name" value="SF1_C_Upf1"/>
</dbReference>
<gene>
    <name evidence="9" type="ORF">DCAF_LOCUS4615</name>
</gene>
<keyword evidence="2" id="KW-0378">Hydrolase</keyword>
<proteinExistence type="predicted"/>
<comment type="caution">
    <text evidence="9">The sequence shown here is derived from an EMBL/GenBank/DDBJ whole genome shotgun (WGS) entry which is preliminary data.</text>
</comment>
<keyword evidence="10" id="KW-1185">Reference proteome</keyword>
<evidence type="ECO:0000313" key="9">
    <source>
        <dbReference type="EMBL" id="CAK7326909.1"/>
    </source>
</evidence>
<evidence type="ECO:0000256" key="1">
    <source>
        <dbReference type="ARBA" id="ARBA00022741"/>
    </source>
</evidence>
<dbReference type="GO" id="GO:0005524">
    <property type="term" value="F:ATP binding"/>
    <property type="evidence" value="ECO:0007669"/>
    <property type="project" value="UniProtKB-KW"/>
</dbReference>
<feature type="compositionally biased region" description="Polar residues" evidence="5">
    <location>
        <begin position="2705"/>
        <end position="2715"/>
    </location>
</feature>
<name>A0AAV1R242_9ROSI</name>
<dbReference type="Proteomes" id="UP001314170">
    <property type="component" value="Unassembled WGS sequence"/>
</dbReference>
<evidence type="ECO:0000256" key="5">
    <source>
        <dbReference type="SAM" id="MobiDB-lite"/>
    </source>
</evidence>
<dbReference type="EMBL" id="CAWUPB010000851">
    <property type="protein sequence ID" value="CAK7326909.1"/>
    <property type="molecule type" value="Genomic_DNA"/>
</dbReference>
<evidence type="ECO:0000259" key="7">
    <source>
        <dbReference type="Pfam" id="PF13087"/>
    </source>
</evidence>
<reference evidence="9 10" key="1">
    <citation type="submission" date="2024-01" db="EMBL/GenBank/DDBJ databases">
        <authorList>
            <person name="Waweru B."/>
        </authorList>
    </citation>
    <scope>NUCLEOTIDE SEQUENCE [LARGE SCALE GENOMIC DNA]</scope>
</reference>
<accession>A0AAV1R242</accession>
<evidence type="ECO:0000256" key="3">
    <source>
        <dbReference type="ARBA" id="ARBA00022806"/>
    </source>
</evidence>
<feature type="domain" description="DNA2/NAM7 helicase helicase" evidence="6">
    <location>
        <begin position="223"/>
        <end position="602"/>
    </location>
</feature>
<dbReference type="SUPFAM" id="SSF48452">
    <property type="entry name" value="TPR-like"/>
    <property type="match status" value="1"/>
</dbReference>
<sequence length="2761" mass="314897">MIIGVECLELACSEVDKIPESFVSVEHYLGSYVLPLLEETRAQLHSSMDIISRAPFAEVVAFYESKPHGTLLYDVKVDYWRNRSSGRGKEPYKTLPGDIVVLTDAKPEHVSDLQRAGRTWMFAAVTNITEDEIGDAATSTTFFKVKVPRDIEISDGLQKSFTVISLTNITTSKRIWSALHMFGNLSIIKEILCTDSVVEENCSYCSIWGDGIWDENVLNSSSKLNESQTEAILACLHKQHCNHKSAVELIWGPPGTGKTKTVSMLLFSLLKMKCRTLTCAPTNVAITEVTSRVLKLVKESYERGSGSNSLFYSVGDILLFGNNDRLKVDSEIEEIYLDYRVRRLLECFAPRTGWWQCFTSTIDFFEDCVSQYTVFMENESIKMLEHDNESKEKKEICSHETEACKGERKSFLEFMRERFCSTASLLKRCVTLLCTHIPETYILKHNIQNIVTLVWLLNSFETLLFHADVISEQLLELFSHPEMVEHPPQGSADKLLWLQFRRNECLCILKTLRESLRNLNLPSAMSKQSIEELCFQTASLIFCTTSSSYKLHLMPIEPLNFLVVDEAAQLKECETSIPLQLPGIRHAVLIGDECQLPAMVESNACNEAGFGRSLFERILDAPNVKSRSYEKRYLPGPMFGPYSFINVIGGREELDDVGQSKKNMVEVAIVLKLLQNLYKACNGSKQKVRIGVISPYSAQVVAIQEKLGQKYENSNGFSVKVRSIDGFQGSEEDIVIISTVRSNRGGEIGFVSNPRRINVALTRARHCLWILGNERTLSNSESIWEVLVRDAKERKCFFNADEDKDLAKAILEVKKEFDQLDDLINGDSALFRSARWKVLFSEYFKKSFGKLASVRTKTSVLNLLLKLSSGWRPKKRNVDSICGSSSQILKQFKVEGLYIICSIDLVKEMNYTQVLKVWDLLPLEDIPKLAKRLDGIFERYTDEFISHCNEKCLEGDLEVPKIWTTSFDIVRYKSRSANEIESNSNSSDPDGSYYVENSKVSDSLLLMKFYSLSAGVVSHLLSDRDGRELELPFEVTDEELEIIIFQRSTFILGRSGTGKTTVLTMKLFKKEQLYLMATEGFDDVIGNTSKDSSWRNNVDGIKSVDDGVGDAKKTVLRQLFVTVSPKLCYAVKHHVSQLKSFASGGKYSAEGSSVDMVDIDDGAQFKDIPNSFFHISPESYPLVITFFKFLMMLDGTMGNSYFERFSDMKQLLHGKVGNSGSIAIQTLIRTREVNFEKFCEVYWPHFNSKFTKKLDSSRVFTEIMSHIKGGLQAGESCDGRLSRENYVILSEGRISTLNKQKREMIYDIFEDYEKMKAANGDFDMADFVNDLHLRLKTYNYEGDMMEFVYIDEVQDLTMRQIALFKHTCRNVNEGFVFSGDTAQTIARGIDFRFEDIRSLFYNEFVLGSRIEGNERRSEKGQISKIFHLSQNFRTHAGVLKLAQSVIDLLYRFFPSFIDILSHETSLIFGEAPILLESGNDENAIVTIFGNSGNEGSNFVGFGAEQVILVRDDIARKEIYNYVGKQALDVLLYNFFGSSPLRNKWRVVYEFMKEQDLLDSYSPSLQSFNPAKHNVLCSELKQLYVAITRTRQRLWICENVEEFSKPMFDYWMKKNLVQVRKLDDSLAQAMQVASSPEEWKSRGYKLLREGNFEMATMCFERAGDEYGEKLSKAAGLKASADRMHSSNPEMASVARRQAAEIFELIGKAEYAAECFYVLNDYDRAGRIYLQCGETAVERAGECFFLAGSYNFAAEVYAKGSYFSKCLSACTEGKLFEMGLDYIQYWKQHVTADKRSRDMDKIEQEFLERGARHYYEVNDKGAMMRYVRAFDSMSSIRTFLMNLGCLDELLSLEEESGNFLEAANIAKLKGELVLEADLLGKGGKFKDASLLILWFVFANSLWSTGSKGWPLKQFFQKEELLTQAKSLAKNMSDQFYEFVHSEAEILLNSQQNLFTIQQSLYASQRHNSIRGEILSVRKILDEHFHVNALKYGWEDELVSDLARLSEYSCSNNQVSAETLVYFWNFWKDKIVSILKYLGRLEMQDVTEYSGYGEFCLNYLGVQRQLNNRNASYFLMNSDAQWVRDGCSKFLIRKGNLVSVDVHHFVTAAQSYWCSELLSVGKNVLTNLEALYNLSVGNSLSLFCQSRSLTHIYEVARFLLNCQLLNHRNSDIKALQKYTELATERIYDCIYPRDWRESLKENMISLRGTEICRNLLKEVVFYNVSSKSKLSYAQAGRISSMILGSGKMFCEPYEKIADGLKSNSSWHAFIKDLCRNVSEKSYVWKLHEALEETYNANWRNVDYISPGCFLYILERQLILLSYFNGCCFTAKSTFVEWLIYQERNGSSTFSAMEDAPQSTENILKFIVNAVQVFLYNDKDMVDWIRVSEKNIKVVKDYHALVVLRLVVIICLIYLNFGWCKALLSDLLGKNNITKLLPRQFYDAIRKRQRHNSLNVNVNVVAEAFSKIGNPLVVVSFGKNCSGYFCPDAIFVDMRVDETKNNILRVLFPKTNATAQDHTESVKADTSSSCKVIVSKGIEDPGKIPELPINVAAAENWKKDEGNFPLRHAWIWELFEALKSQNHDGDERSNIAWDPTFKLDVDRVIYLLHEAIDGNFQRNPPSAENKNLFEEAVTMFHEMKQLSAALEVRDPELENGISTIGQLLEKLQSRRPRMEPFLNQVFLQQEENLKRDMPDTSNAPDGQRDEECSNSTAEGSCNSAKGEINFSRRDAALETQDSNPDMENKGKGNSKSKKNKKRKGGRKRN</sequence>
<keyword evidence="4" id="KW-0067">ATP-binding</keyword>
<dbReference type="PANTHER" id="PTHR21529">
    <property type="entry name" value="MAMMARY TURMOR VIRUS RECEPTOR HOMOLOG 1, 2 MTVR1, 2"/>
    <property type="match status" value="1"/>
</dbReference>
<feature type="domain" description="DUF6469" evidence="8">
    <location>
        <begin position="55"/>
        <end position="185"/>
    </location>
</feature>
<dbReference type="InterPro" id="IPR041677">
    <property type="entry name" value="DNA2/NAM7_AAA_11"/>
</dbReference>